<evidence type="ECO:0000256" key="8">
    <source>
        <dbReference type="PIRSR" id="PIRSR000077-1"/>
    </source>
</evidence>
<keyword evidence="6 9" id="KW-0676">Redox-active center</keyword>
<evidence type="ECO:0000256" key="4">
    <source>
        <dbReference type="ARBA" id="ARBA00022982"/>
    </source>
</evidence>
<dbReference type="PANTHER" id="PTHR45663:SF11">
    <property type="entry name" value="GEO12009P1"/>
    <property type="match status" value="1"/>
</dbReference>
<accession>G7W8N4</accession>
<dbReference type="AlphaFoldDB" id="G7W8N4"/>
<dbReference type="OrthoDB" id="9790390at2"/>
<evidence type="ECO:0000256" key="6">
    <source>
        <dbReference type="ARBA" id="ARBA00023284"/>
    </source>
</evidence>
<dbReference type="RefSeq" id="WP_014184278.1">
    <property type="nucleotide sequence ID" value="NC_016584.1"/>
</dbReference>
<organism evidence="11 12">
    <name type="scientific">Desulfosporosinus orientis (strain ATCC 19365 / DSM 765 / NCIMB 8382 / VKM B-1628 / Singapore I)</name>
    <name type="common">Desulfotomaculum orientis</name>
    <dbReference type="NCBI Taxonomy" id="768706"/>
    <lineage>
        <taxon>Bacteria</taxon>
        <taxon>Bacillati</taxon>
        <taxon>Bacillota</taxon>
        <taxon>Clostridia</taxon>
        <taxon>Eubacteriales</taxon>
        <taxon>Desulfitobacteriaceae</taxon>
        <taxon>Desulfosporosinus</taxon>
    </lineage>
</organism>
<feature type="active site" description="Nucleophile" evidence="8">
    <location>
        <position position="31"/>
    </location>
</feature>
<evidence type="ECO:0000259" key="10">
    <source>
        <dbReference type="PROSITE" id="PS51352"/>
    </source>
</evidence>
<proteinExistence type="inferred from homology"/>
<dbReference type="PANTHER" id="PTHR45663">
    <property type="entry name" value="GEO12009P1"/>
    <property type="match status" value="1"/>
</dbReference>
<dbReference type="InterPro" id="IPR036249">
    <property type="entry name" value="Thioredoxin-like_sf"/>
</dbReference>
<dbReference type="HOGENOM" id="CLU_090389_10_4_9"/>
<dbReference type="EMBL" id="CP003108">
    <property type="protein sequence ID" value="AET67461.1"/>
    <property type="molecule type" value="Genomic_DNA"/>
</dbReference>
<evidence type="ECO:0000256" key="9">
    <source>
        <dbReference type="PIRSR" id="PIRSR000077-4"/>
    </source>
</evidence>
<evidence type="ECO:0000313" key="12">
    <source>
        <dbReference type="Proteomes" id="UP000006346"/>
    </source>
</evidence>
<comment type="similarity">
    <text evidence="1 7">Belongs to the thioredoxin family.</text>
</comment>
<feature type="disulfide bond" description="Redox-active" evidence="9">
    <location>
        <begin position="31"/>
        <end position="34"/>
    </location>
</feature>
<evidence type="ECO:0000313" key="11">
    <source>
        <dbReference type="EMBL" id="AET67461.1"/>
    </source>
</evidence>
<feature type="active site" description="Nucleophile" evidence="8">
    <location>
        <position position="34"/>
    </location>
</feature>
<dbReference type="PROSITE" id="PS00194">
    <property type="entry name" value="THIOREDOXIN_1"/>
    <property type="match status" value="1"/>
</dbReference>
<dbReference type="KEGG" id="dor:Desor_1826"/>
<keyword evidence="3" id="KW-0813">Transport</keyword>
<dbReference type="eggNOG" id="COG0526">
    <property type="taxonomic scope" value="Bacteria"/>
</dbReference>
<feature type="site" description="Contributes to redox potential value" evidence="8">
    <location>
        <position position="33"/>
    </location>
</feature>
<gene>
    <name evidence="11" type="ordered locus">Desor_1826</name>
</gene>
<dbReference type="Proteomes" id="UP000006346">
    <property type="component" value="Chromosome"/>
</dbReference>
<name>G7W8N4_DESOD</name>
<dbReference type="PIRSF" id="PIRSF000077">
    <property type="entry name" value="Thioredoxin"/>
    <property type="match status" value="1"/>
</dbReference>
<dbReference type="CDD" id="cd02947">
    <property type="entry name" value="TRX_family"/>
    <property type="match status" value="1"/>
</dbReference>
<reference evidence="11 12" key="2">
    <citation type="journal article" date="2012" name="J. Bacteriol.">
        <title>Complete genome sequences of Desulfosporosinus orientis DSM765T, Desulfosporosinus youngiae DSM17734T, Desulfosporosinus meridiei DSM13257T, and Desulfosporosinus acidiphilus DSM22704T.</title>
        <authorList>
            <person name="Pester M."/>
            <person name="Brambilla E."/>
            <person name="Alazard D."/>
            <person name="Rattei T."/>
            <person name="Weinmaier T."/>
            <person name="Han J."/>
            <person name="Lucas S."/>
            <person name="Lapidus A."/>
            <person name="Cheng J.F."/>
            <person name="Goodwin L."/>
            <person name="Pitluck S."/>
            <person name="Peters L."/>
            <person name="Ovchinnikova G."/>
            <person name="Teshima H."/>
            <person name="Detter J.C."/>
            <person name="Han C.S."/>
            <person name="Tapia R."/>
            <person name="Land M.L."/>
            <person name="Hauser L."/>
            <person name="Kyrpides N.C."/>
            <person name="Ivanova N.N."/>
            <person name="Pagani I."/>
            <person name="Huntmann M."/>
            <person name="Wei C.L."/>
            <person name="Davenport K.W."/>
            <person name="Daligault H."/>
            <person name="Chain P.S."/>
            <person name="Chen A."/>
            <person name="Mavromatis K."/>
            <person name="Markowitz V."/>
            <person name="Szeto E."/>
            <person name="Mikhailova N."/>
            <person name="Pati A."/>
            <person name="Wagner M."/>
            <person name="Woyke T."/>
            <person name="Ollivier B."/>
            <person name="Klenk H.P."/>
            <person name="Spring S."/>
            <person name="Loy A."/>
        </authorList>
    </citation>
    <scope>NUCLEOTIDE SEQUENCE [LARGE SCALE GENOMIC DNA]</scope>
    <source>
        <strain evidence="12">ATCC 19365 / DSM 765 / NCIMB 8382 / VKM B-1628</strain>
    </source>
</reference>
<dbReference type="Gene3D" id="3.40.30.10">
    <property type="entry name" value="Glutaredoxin"/>
    <property type="match status" value="1"/>
</dbReference>
<dbReference type="PROSITE" id="PS51352">
    <property type="entry name" value="THIOREDOXIN_2"/>
    <property type="match status" value="1"/>
</dbReference>
<dbReference type="InterPro" id="IPR017937">
    <property type="entry name" value="Thioredoxin_CS"/>
</dbReference>
<keyword evidence="4" id="KW-0249">Electron transport</keyword>
<evidence type="ECO:0000256" key="7">
    <source>
        <dbReference type="PIRNR" id="PIRNR000077"/>
    </source>
</evidence>
<evidence type="ECO:0000256" key="5">
    <source>
        <dbReference type="ARBA" id="ARBA00023157"/>
    </source>
</evidence>
<protein>
    <recommendedName>
        <fullName evidence="2 7">Thioredoxin</fullName>
    </recommendedName>
</protein>
<dbReference type="InterPro" id="IPR013766">
    <property type="entry name" value="Thioredoxin_domain"/>
</dbReference>
<evidence type="ECO:0000256" key="2">
    <source>
        <dbReference type="ARBA" id="ARBA00020570"/>
    </source>
</evidence>
<feature type="site" description="Deprotonates C-terminal active site Cys" evidence="8">
    <location>
        <position position="25"/>
    </location>
</feature>
<dbReference type="GO" id="GO:0015035">
    <property type="term" value="F:protein-disulfide reductase activity"/>
    <property type="evidence" value="ECO:0007669"/>
    <property type="project" value="InterPro"/>
</dbReference>
<feature type="site" description="Contributes to redox potential value" evidence="8">
    <location>
        <position position="32"/>
    </location>
</feature>
<sequence length="102" mass="11542">MAVEVREIKGEELDQLVNQGKVLVDFYSKTCGPCKMLGFVLKDVAKIVDGVEIVTIDFDTNKETVERYSVESYPTMILFNNGQEVTRIKGLQQKPKIIQMIS</sequence>
<dbReference type="STRING" id="768706.Desor_1826"/>
<dbReference type="InterPro" id="IPR005746">
    <property type="entry name" value="Thioredoxin"/>
</dbReference>
<feature type="domain" description="Thioredoxin" evidence="10">
    <location>
        <begin position="1"/>
        <end position="102"/>
    </location>
</feature>
<evidence type="ECO:0000256" key="1">
    <source>
        <dbReference type="ARBA" id="ARBA00008987"/>
    </source>
</evidence>
<evidence type="ECO:0000256" key="3">
    <source>
        <dbReference type="ARBA" id="ARBA00022448"/>
    </source>
</evidence>
<dbReference type="GO" id="GO:0005737">
    <property type="term" value="C:cytoplasm"/>
    <property type="evidence" value="ECO:0007669"/>
    <property type="project" value="TreeGrafter"/>
</dbReference>
<dbReference type="SUPFAM" id="SSF52833">
    <property type="entry name" value="Thioredoxin-like"/>
    <property type="match status" value="1"/>
</dbReference>
<reference evidence="12" key="1">
    <citation type="submission" date="2011-11" db="EMBL/GenBank/DDBJ databases">
        <title>Complete sequence of Desulfosporosinus orientis DSM 765.</title>
        <authorList>
            <person name="Lucas S."/>
            <person name="Han J."/>
            <person name="Lapidus A."/>
            <person name="Cheng J.-F."/>
            <person name="Goodwin L."/>
            <person name="Pitluck S."/>
            <person name="Peters L."/>
            <person name="Ovchinnikova G."/>
            <person name="Teshima H."/>
            <person name="Detter J.C."/>
            <person name="Han C."/>
            <person name="Tapia R."/>
            <person name="Land M."/>
            <person name="Hauser L."/>
            <person name="Kyrpides N."/>
            <person name="Ivanova N."/>
            <person name="Pagani I."/>
            <person name="Pester M."/>
            <person name="Spring S."/>
            <person name="Ollivier B."/>
            <person name="Rattei T."/>
            <person name="Klenk H.-P."/>
            <person name="Wagner M."/>
            <person name="Loy A."/>
            <person name="Woyke T."/>
        </authorList>
    </citation>
    <scope>NUCLEOTIDE SEQUENCE [LARGE SCALE GENOMIC DNA]</scope>
    <source>
        <strain evidence="12">ATCC 19365 / DSM 765 / NCIMB 8382 / VKM B-1628</strain>
    </source>
</reference>
<dbReference type="Pfam" id="PF00085">
    <property type="entry name" value="Thioredoxin"/>
    <property type="match status" value="1"/>
</dbReference>
<keyword evidence="12" id="KW-1185">Reference proteome</keyword>
<keyword evidence="5 9" id="KW-1015">Disulfide bond</keyword>
<dbReference type="PATRIC" id="fig|768706.3.peg.1840"/>